<dbReference type="PANTHER" id="PTHR12537">
    <property type="entry name" value="RNA BINDING PROTEIN PUMILIO-RELATED"/>
    <property type="match status" value="1"/>
</dbReference>
<dbReference type="InterPro" id="IPR001313">
    <property type="entry name" value="Pumilio_RNA-bd_rpt"/>
</dbReference>
<dbReference type="InterPro" id="IPR033133">
    <property type="entry name" value="PUM-HD"/>
</dbReference>
<keyword evidence="1" id="KW-0677">Repeat</keyword>
<accession>A0A1E5VXN7</accession>
<feature type="region of interest" description="Disordered" evidence="4">
    <location>
        <begin position="64"/>
        <end position="89"/>
    </location>
</feature>
<proteinExistence type="predicted"/>
<dbReference type="GO" id="GO:0006417">
    <property type="term" value="P:regulation of translation"/>
    <property type="evidence" value="ECO:0007669"/>
    <property type="project" value="UniProtKB-KW"/>
</dbReference>
<organism evidence="6 7">
    <name type="scientific">Dichanthelium oligosanthes</name>
    <dbReference type="NCBI Taxonomy" id="888268"/>
    <lineage>
        <taxon>Eukaryota</taxon>
        <taxon>Viridiplantae</taxon>
        <taxon>Streptophyta</taxon>
        <taxon>Embryophyta</taxon>
        <taxon>Tracheophyta</taxon>
        <taxon>Spermatophyta</taxon>
        <taxon>Magnoliopsida</taxon>
        <taxon>Liliopsida</taxon>
        <taxon>Poales</taxon>
        <taxon>Poaceae</taxon>
        <taxon>PACMAD clade</taxon>
        <taxon>Panicoideae</taxon>
        <taxon>Panicodae</taxon>
        <taxon>Paniceae</taxon>
        <taxon>Dichantheliinae</taxon>
        <taxon>Dichanthelium</taxon>
    </lineage>
</organism>
<evidence type="ECO:0000256" key="1">
    <source>
        <dbReference type="ARBA" id="ARBA00022737"/>
    </source>
</evidence>
<feature type="repeat" description="Pumilio" evidence="3">
    <location>
        <begin position="450"/>
        <end position="486"/>
    </location>
</feature>
<dbReference type="EMBL" id="LWDX02026754">
    <property type="protein sequence ID" value="OEL29889.1"/>
    <property type="molecule type" value="Genomic_DNA"/>
</dbReference>
<reference evidence="6 7" key="1">
    <citation type="submission" date="2016-09" db="EMBL/GenBank/DDBJ databases">
        <title>The draft genome of Dichanthelium oligosanthes: A C3 panicoid grass species.</title>
        <authorList>
            <person name="Studer A.J."/>
            <person name="Schnable J.C."/>
            <person name="Brutnell T.P."/>
        </authorList>
    </citation>
    <scope>NUCLEOTIDE SEQUENCE [LARGE SCALE GENOMIC DNA]</scope>
    <source>
        <strain evidence="7">cv. Kellogg 1175</strain>
        <tissue evidence="6">Leaf</tissue>
    </source>
</reference>
<dbReference type="PROSITE" id="PS50303">
    <property type="entry name" value="PUM_HD"/>
    <property type="match status" value="1"/>
</dbReference>
<name>A0A1E5VXN7_9POAL</name>
<keyword evidence="2" id="KW-0810">Translation regulation</keyword>
<evidence type="ECO:0000313" key="7">
    <source>
        <dbReference type="Proteomes" id="UP000095767"/>
    </source>
</evidence>
<comment type="caution">
    <text evidence="6">The sequence shown here is derived from an EMBL/GenBank/DDBJ whole genome shotgun (WGS) entry which is preliminary data.</text>
</comment>
<dbReference type="OrthoDB" id="677338at2759"/>
<protein>
    <recommendedName>
        <fullName evidence="5">PUM-HD domain-containing protein</fullName>
    </recommendedName>
</protein>
<dbReference type="InterPro" id="IPR011989">
    <property type="entry name" value="ARM-like"/>
</dbReference>
<dbReference type="InterPro" id="IPR016024">
    <property type="entry name" value="ARM-type_fold"/>
</dbReference>
<evidence type="ECO:0000256" key="2">
    <source>
        <dbReference type="ARBA" id="ARBA00022845"/>
    </source>
</evidence>
<gene>
    <name evidence="6" type="ORF">BAE44_0009092</name>
</gene>
<dbReference type="Gene3D" id="1.25.10.10">
    <property type="entry name" value="Leucine-rich Repeat Variant"/>
    <property type="match status" value="1"/>
</dbReference>
<evidence type="ECO:0000313" key="6">
    <source>
        <dbReference type="EMBL" id="OEL29889.1"/>
    </source>
</evidence>
<dbReference type="Proteomes" id="UP000095767">
    <property type="component" value="Unassembled WGS sequence"/>
</dbReference>
<dbReference type="SUPFAM" id="SSF48371">
    <property type="entry name" value="ARM repeat"/>
    <property type="match status" value="1"/>
</dbReference>
<dbReference type="GO" id="GO:0003729">
    <property type="term" value="F:mRNA binding"/>
    <property type="evidence" value="ECO:0007669"/>
    <property type="project" value="TreeGrafter"/>
</dbReference>
<feature type="domain" description="PUM-HD" evidence="5">
    <location>
        <begin position="201"/>
        <end position="555"/>
    </location>
</feature>
<evidence type="ECO:0000256" key="4">
    <source>
        <dbReference type="SAM" id="MobiDB-lite"/>
    </source>
</evidence>
<feature type="region of interest" description="Disordered" evidence="4">
    <location>
        <begin position="111"/>
        <end position="179"/>
    </location>
</feature>
<keyword evidence="7" id="KW-1185">Reference proteome</keyword>
<dbReference type="SMART" id="SM00025">
    <property type="entry name" value="Pumilio"/>
    <property type="match status" value="3"/>
</dbReference>
<evidence type="ECO:0000256" key="3">
    <source>
        <dbReference type="PROSITE-ProRule" id="PRU00317"/>
    </source>
</evidence>
<feature type="repeat" description="Pumilio" evidence="3">
    <location>
        <begin position="413"/>
        <end position="449"/>
    </location>
</feature>
<dbReference type="STRING" id="888268.A0A1E5VXN7"/>
<dbReference type="PROSITE" id="PS50302">
    <property type="entry name" value="PUM"/>
    <property type="match status" value="2"/>
</dbReference>
<feature type="compositionally biased region" description="Low complexity" evidence="4">
    <location>
        <begin position="64"/>
        <end position="77"/>
    </location>
</feature>
<sequence length="567" mass="61993">MDATQQKAAAAAPVDPAAAALDLGDYSDLSACFCVLRLGEDPSSPREQPKPSAEVLTKQLQAAQQYYYPQPQPQLLQSRGESSTGTGYVPPYGFHSPSSFCNSHFGEHSPRLHAPAAPTPSVTLKPGAGAGHFDPIAAGHLDPIVPSYPSESPSSSTPSPSPSYYQPMPSAPHLGAAGFSGDGNSSLNPYASALQSTPHANPAGYGSWIPAPEVCYYLTLEQVRSRLLRCPMEPDLLMFRETAAHVYRLLEDGDEQVRRSVLARVRSDVCSVMGSSERHAVLYALVGACAGRPGELQDIVRAVYKGTVYLMGDAKDNHGLAALRELVRAVLPHALLLVQLICWLLREGLMEQFMGVELLQRCFIKMSYEDSKIIIQFATLKFNELLFSSSFGSRCLAECFVYARDDELHALEQLVLNRTMELAMGQYSNYFLQRVIEFGSDSLQVAIANSVAADVVHLSLDRFGSYVVEACFLLARTPAPLHRLLGAFLSLGSNQLAELVRGNFSNYVVSKLLDAARNHFPREARALARRIESLSPAVQHEMHARAVMKAVNKLTQKHLRSHAMLYC</sequence>
<dbReference type="GO" id="GO:0005737">
    <property type="term" value="C:cytoplasm"/>
    <property type="evidence" value="ECO:0007669"/>
    <property type="project" value="TreeGrafter"/>
</dbReference>
<dbReference type="Pfam" id="PF00806">
    <property type="entry name" value="PUF"/>
    <property type="match status" value="2"/>
</dbReference>
<evidence type="ECO:0000259" key="5">
    <source>
        <dbReference type="PROSITE" id="PS50303"/>
    </source>
</evidence>
<feature type="compositionally biased region" description="Low complexity" evidence="4">
    <location>
        <begin position="143"/>
        <end position="172"/>
    </location>
</feature>
<dbReference type="PANTHER" id="PTHR12537:SF133">
    <property type="entry name" value="OS03G0193150 PROTEIN"/>
    <property type="match status" value="1"/>
</dbReference>
<dbReference type="AlphaFoldDB" id="A0A1E5VXN7"/>